<dbReference type="RefSeq" id="WP_101235838.1">
    <property type="nucleotide sequence ID" value="NZ_PISJ01000006.1"/>
</dbReference>
<dbReference type="PROSITE" id="PS50240">
    <property type="entry name" value="TRYPSIN_DOM"/>
    <property type="match status" value="1"/>
</dbReference>
<dbReference type="InterPro" id="IPR001314">
    <property type="entry name" value="Peptidase_S1A"/>
</dbReference>
<dbReference type="InterPro" id="IPR009003">
    <property type="entry name" value="Peptidase_S1_PA"/>
</dbReference>
<comment type="caution">
    <text evidence="5">The sequence shown here is derived from an EMBL/GenBank/DDBJ whole genome shotgun (WGS) entry which is preliminary data.</text>
</comment>
<dbReference type="Proteomes" id="UP000233553">
    <property type="component" value="Unassembled WGS sequence"/>
</dbReference>
<evidence type="ECO:0000256" key="3">
    <source>
        <dbReference type="SAM" id="SignalP"/>
    </source>
</evidence>
<keyword evidence="2" id="KW-0378">Hydrolase</keyword>
<accession>A0A2N0WI85</accession>
<organism evidence="5 6">
    <name type="scientific">Acinetobacter proteolyticus</name>
    <dbReference type="NCBI Taxonomy" id="1776741"/>
    <lineage>
        <taxon>Bacteria</taxon>
        <taxon>Pseudomonadati</taxon>
        <taxon>Pseudomonadota</taxon>
        <taxon>Gammaproteobacteria</taxon>
        <taxon>Moraxellales</taxon>
        <taxon>Moraxellaceae</taxon>
        <taxon>Acinetobacter</taxon>
    </lineage>
</organism>
<keyword evidence="3" id="KW-0732">Signal</keyword>
<dbReference type="AlphaFoldDB" id="A0A2N0WI85"/>
<dbReference type="GO" id="GO:0006508">
    <property type="term" value="P:proteolysis"/>
    <property type="evidence" value="ECO:0007669"/>
    <property type="project" value="UniProtKB-KW"/>
</dbReference>
<proteinExistence type="predicted"/>
<dbReference type="InterPro" id="IPR043504">
    <property type="entry name" value="Peptidase_S1_PA_chymotrypsin"/>
</dbReference>
<dbReference type="InterPro" id="IPR018114">
    <property type="entry name" value="TRYPSIN_HIS"/>
</dbReference>
<dbReference type="SMART" id="SM00020">
    <property type="entry name" value="Tryp_SPc"/>
    <property type="match status" value="1"/>
</dbReference>
<gene>
    <name evidence="5" type="ORF">CW311_04945</name>
</gene>
<evidence type="ECO:0000256" key="1">
    <source>
        <dbReference type="ARBA" id="ARBA00023157"/>
    </source>
</evidence>
<evidence type="ECO:0000259" key="4">
    <source>
        <dbReference type="PROSITE" id="PS50240"/>
    </source>
</evidence>
<feature type="chain" id="PRO_5014696577" evidence="3">
    <location>
        <begin position="25"/>
        <end position="312"/>
    </location>
</feature>
<evidence type="ECO:0000256" key="2">
    <source>
        <dbReference type="RuleBase" id="RU363034"/>
    </source>
</evidence>
<dbReference type="InterPro" id="IPR033116">
    <property type="entry name" value="TRYPSIN_SER"/>
</dbReference>
<protein>
    <submittedName>
        <fullName evidence="5">Trypsin</fullName>
    </submittedName>
</protein>
<keyword evidence="1" id="KW-1015">Disulfide bond</keyword>
<dbReference type="PROSITE" id="PS00135">
    <property type="entry name" value="TRYPSIN_SER"/>
    <property type="match status" value="1"/>
</dbReference>
<evidence type="ECO:0000313" key="6">
    <source>
        <dbReference type="Proteomes" id="UP000233553"/>
    </source>
</evidence>
<reference evidence="5 6" key="1">
    <citation type="submission" date="2017-12" db="EMBL/GenBank/DDBJ databases">
        <title>Draft Genome sequences of multiple microbial strains isolated from spacecraft associated surfaces.</title>
        <authorList>
            <person name="Seuylemezian A."/>
            <person name="Vaishampayan P."/>
            <person name="Venkateswaran K."/>
        </authorList>
    </citation>
    <scope>NUCLEOTIDE SEQUENCE [LARGE SCALE GENOMIC DNA]</scope>
    <source>
        <strain evidence="5 6">2P01AA</strain>
    </source>
</reference>
<keyword evidence="2" id="KW-0720">Serine protease</keyword>
<dbReference type="PRINTS" id="PR00722">
    <property type="entry name" value="CHYMOTRYPSIN"/>
</dbReference>
<feature type="domain" description="Peptidase S1" evidence="4">
    <location>
        <begin position="41"/>
        <end position="253"/>
    </location>
</feature>
<feature type="signal peptide" evidence="3">
    <location>
        <begin position="1"/>
        <end position="24"/>
    </location>
</feature>
<name>A0A2N0WI85_9GAMM</name>
<keyword evidence="2" id="KW-0645">Protease</keyword>
<dbReference type="Gene3D" id="2.40.10.10">
    <property type="entry name" value="Trypsin-like serine proteases"/>
    <property type="match status" value="2"/>
</dbReference>
<dbReference type="EMBL" id="PISJ01000006">
    <property type="protein sequence ID" value="PKF35387.1"/>
    <property type="molecule type" value="Genomic_DNA"/>
</dbReference>
<dbReference type="Pfam" id="PF00089">
    <property type="entry name" value="Trypsin"/>
    <property type="match status" value="1"/>
</dbReference>
<dbReference type="GO" id="GO:0004252">
    <property type="term" value="F:serine-type endopeptidase activity"/>
    <property type="evidence" value="ECO:0007669"/>
    <property type="project" value="InterPro"/>
</dbReference>
<sequence length="312" mass="33177">MYKKYIQHFSHVALLSIVSFNAFGADHSASFVKLEFTVTKPFLFFSQTSGNTCGGVLIREDVVLTAAHCTGAVWGDSANQNYSLGGVIHYGSSFLSQAQAFSFKKDEGWTEIPDVDMALIRLSKPIDQNSGATIAKIPTACTLVEAKQNIGRGDITAYLGRSSTGTALAANLYGTSYVNIRDVGGSPLARGVYYKATASMNAGDSGGPWLADDHTLIGINNGIAGTDKYGAVICQYSQQINEVLKKWSTTATPVAVNPPVVTVPAEPAVVSPVITPVPTQPPIVAPQPVVEPQPKDNPVLSFFKWLAALFGF</sequence>
<evidence type="ECO:0000313" key="5">
    <source>
        <dbReference type="EMBL" id="PKF35387.1"/>
    </source>
</evidence>
<dbReference type="PROSITE" id="PS00134">
    <property type="entry name" value="TRYPSIN_HIS"/>
    <property type="match status" value="1"/>
</dbReference>
<dbReference type="SUPFAM" id="SSF50494">
    <property type="entry name" value="Trypsin-like serine proteases"/>
    <property type="match status" value="1"/>
</dbReference>
<dbReference type="InterPro" id="IPR001254">
    <property type="entry name" value="Trypsin_dom"/>
</dbReference>